<dbReference type="Proteomes" id="UP001597641">
    <property type="component" value="Unassembled WGS sequence"/>
</dbReference>
<organism evidence="1 2">
    <name type="scientific">Pontibacter toksunensis</name>
    <dbReference type="NCBI Taxonomy" id="1332631"/>
    <lineage>
        <taxon>Bacteria</taxon>
        <taxon>Pseudomonadati</taxon>
        <taxon>Bacteroidota</taxon>
        <taxon>Cytophagia</taxon>
        <taxon>Cytophagales</taxon>
        <taxon>Hymenobacteraceae</taxon>
        <taxon>Pontibacter</taxon>
    </lineage>
</organism>
<dbReference type="EMBL" id="JBHUOX010000005">
    <property type="protein sequence ID" value="MFD3000422.1"/>
    <property type="molecule type" value="Genomic_DNA"/>
</dbReference>
<accession>A0ABW6BTU8</accession>
<protein>
    <submittedName>
        <fullName evidence="1">Uncharacterized protein</fullName>
    </submittedName>
</protein>
<keyword evidence="2" id="KW-1185">Reference proteome</keyword>
<comment type="caution">
    <text evidence="1">The sequence shown here is derived from an EMBL/GenBank/DDBJ whole genome shotgun (WGS) entry which is preliminary data.</text>
</comment>
<dbReference type="RefSeq" id="WP_377483420.1">
    <property type="nucleotide sequence ID" value="NZ_JBHUOX010000005.1"/>
</dbReference>
<gene>
    <name evidence="1" type="ORF">ACFS7Z_08635</name>
</gene>
<sequence>MTIEVQELRKMEAALQRPVTINSINDFIRLVQRYKEYLVHFNNLGIAYAKTYYCVNHKVTTVDGLYIELYLDDRTDEIVFNNKSILAVDIEEYLSLQPEVLRAIFNEFDYCRLTASFVTPLTISESTKDQLPVQLFNRDDLFFADDVLKELEDIKKEKLGSLIADL</sequence>
<reference evidence="2" key="1">
    <citation type="journal article" date="2019" name="Int. J. Syst. Evol. Microbiol.">
        <title>The Global Catalogue of Microorganisms (GCM) 10K type strain sequencing project: providing services to taxonomists for standard genome sequencing and annotation.</title>
        <authorList>
            <consortium name="The Broad Institute Genomics Platform"/>
            <consortium name="The Broad Institute Genome Sequencing Center for Infectious Disease"/>
            <person name="Wu L."/>
            <person name="Ma J."/>
        </authorList>
    </citation>
    <scope>NUCLEOTIDE SEQUENCE [LARGE SCALE GENOMIC DNA]</scope>
    <source>
        <strain evidence="2">KCTC 23984</strain>
    </source>
</reference>
<proteinExistence type="predicted"/>
<evidence type="ECO:0000313" key="1">
    <source>
        <dbReference type="EMBL" id="MFD3000422.1"/>
    </source>
</evidence>
<name>A0ABW6BTU8_9BACT</name>
<evidence type="ECO:0000313" key="2">
    <source>
        <dbReference type="Proteomes" id="UP001597641"/>
    </source>
</evidence>